<dbReference type="PROSITE" id="PS00280">
    <property type="entry name" value="BPTI_KUNITZ_1"/>
    <property type="match status" value="1"/>
</dbReference>
<feature type="domain" description="WAP" evidence="7">
    <location>
        <begin position="234"/>
        <end position="284"/>
    </location>
</feature>
<sequence length="324" mass="35601">MWQAGILILYLIHHAHTANDPRCPALNRSVRCKSYLKGHQCQTDTNCHGGKVCCPLKCGKECVIPIPLKPRPGVCPSVPKNVPESCANVFLTSDCQFDADCKNRNQKCCRQSCGNLACTDPIKGNRPGCPVCSNNPGSTDCPLCAHFNQQCNADSECQPGETCCYNPSCGTWCQAEVCRLPKLHGPCRGSYPRYYFNFKTQKCEKFTYGGCLGNANNFESLTECRDKCIDKDKPITKPGECPPNTPGIACALFVRPGDCVDDGSCPGKQKCCLQRCSRNCVDPEPRCGPVCAISCPFGNVLDENNCPICRCKTGNDILLYYYYH</sequence>
<dbReference type="InterPro" id="IPR002223">
    <property type="entry name" value="Kunitz_BPTI"/>
</dbReference>
<evidence type="ECO:0000313" key="9">
    <source>
        <dbReference type="Proteomes" id="UP000507470"/>
    </source>
</evidence>
<evidence type="ECO:0008006" key="10">
    <source>
        <dbReference type="Google" id="ProtNLM"/>
    </source>
</evidence>
<feature type="chain" id="PRO_5026886211" description="WFDC3" evidence="4">
    <location>
        <begin position="18"/>
        <end position="324"/>
    </location>
</feature>
<dbReference type="PROSITE" id="PS50279">
    <property type="entry name" value="BPTI_KUNITZ_2"/>
    <property type="match status" value="1"/>
</dbReference>
<dbReference type="EMBL" id="CACVKT020005686">
    <property type="protein sequence ID" value="CAC5397522.1"/>
    <property type="molecule type" value="Genomic_DNA"/>
</dbReference>
<dbReference type="SMART" id="SM00217">
    <property type="entry name" value="WAP"/>
    <property type="match status" value="3"/>
</dbReference>
<reference evidence="8 9" key="1">
    <citation type="submission" date="2020-06" db="EMBL/GenBank/DDBJ databases">
        <authorList>
            <person name="Li R."/>
            <person name="Bekaert M."/>
        </authorList>
    </citation>
    <scope>NUCLEOTIDE SEQUENCE [LARGE SCALE GENOMIC DNA]</scope>
    <source>
        <strain evidence="9">wild</strain>
    </source>
</reference>
<dbReference type="InterPro" id="IPR008197">
    <property type="entry name" value="WAP_dom"/>
</dbReference>
<dbReference type="Pfam" id="PF00095">
    <property type="entry name" value="WAP"/>
    <property type="match status" value="3"/>
</dbReference>
<organism evidence="8 9">
    <name type="scientific">Mytilus coruscus</name>
    <name type="common">Sea mussel</name>
    <dbReference type="NCBI Taxonomy" id="42192"/>
    <lineage>
        <taxon>Eukaryota</taxon>
        <taxon>Metazoa</taxon>
        <taxon>Spiralia</taxon>
        <taxon>Lophotrochozoa</taxon>
        <taxon>Mollusca</taxon>
        <taxon>Bivalvia</taxon>
        <taxon>Autobranchia</taxon>
        <taxon>Pteriomorphia</taxon>
        <taxon>Mytilida</taxon>
        <taxon>Mytiloidea</taxon>
        <taxon>Mytilidae</taxon>
        <taxon>Mytilinae</taxon>
        <taxon>Mytilus</taxon>
    </lineage>
</organism>
<evidence type="ECO:0000313" key="8">
    <source>
        <dbReference type="EMBL" id="CAC5397522.1"/>
    </source>
</evidence>
<feature type="domain" description="WAP" evidence="7">
    <location>
        <begin position="123"/>
        <end position="182"/>
    </location>
</feature>
<dbReference type="Gene3D" id="4.10.410.10">
    <property type="entry name" value="Pancreatic trypsin inhibitor Kunitz domain"/>
    <property type="match status" value="1"/>
</dbReference>
<proteinExistence type="predicted"/>
<feature type="signal peptide" evidence="4">
    <location>
        <begin position="1"/>
        <end position="17"/>
    </location>
</feature>
<dbReference type="FunFam" id="4.10.410.10:FF:000004">
    <property type="entry name" value="Tissue factor pathway inhibitor"/>
    <property type="match status" value="1"/>
</dbReference>
<dbReference type="PRINTS" id="PR00759">
    <property type="entry name" value="BASICPTASE"/>
</dbReference>
<dbReference type="Gene3D" id="4.10.75.10">
    <property type="entry name" value="Elafin-like"/>
    <property type="match status" value="3"/>
</dbReference>
<dbReference type="InterPro" id="IPR004094">
    <property type="entry name" value="Antistasin-like"/>
</dbReference>
<keyword evidence="2" id="KW-0722">Serine protease inhibitor</keyword>
<protein>
    <recommendedName>
        <fullName evidence="10">WFDC3</fullName>
    </recommendedName>
</protein>
<evidence type="ECO:0000256" key="4">
    <source>
        <dbReference type="SAM" id="SignalP"/>
    </source>
</evidence>
<dbReference type="SUPFAM" id="SSF57362">
    <property type="entry name" value="BPTI-like"/>
    <property type="match status" value="1"/>
</dbReference>
<evidence type="ECO:0000259" key="5">
    <source>
        <dbReference type="PROSITE" id="PS50279"/>
    </source>
</evidence>
<dbReference type="AlphaFoldDB" id="A0A6J8CRM1"/>
<keyword evidence="3" id="KW-1015">Disulfide bond</keyword>
<dbReference type="PROSITE" id="PS51390">
    <property type="entry name" value="WAP"/>
    <property type="match status" value="4"/>
</dbReference>
<evidence type="ECO:0000259" key="7">
    <source>
        <dbReference type="PROSITE" id="PS51390"/>
    </source>
</evidence>
<dbReference type="InterPro" id="IPR036880">
    <property type="entry name" value="Kunitz_BPTI_sf"/>
</dbReference>
<dbReference type="InterPro" id="IPR051388">
    <property type="entry name" value="Serpin_venom_toxin"/>
</dbReference>
<evidence type="ECO:0000259" key="6">
    <source>
        <dbReference type="PROSITE" id="PS51252"/>
    </source>
</evidence>
<dbReference type="SUPFAM" id="SSF57256">
    <property type="entry name" value="Elafin-like"/>
    <property type="match status" value="3"/>
</dbReference>
<dbReference type="GO" id="GO:0004867">
    <property type="term" value="F:serine-type endopeptidase inhibitor activity"/>
    <property type="evidence" value="ECO:0007669"/>
    <property type="project" value="UniProtKB-KW"/>
</dbReference>
<dbReference type="SMART" id="SM00131">
    <property type="entry name" value="KU"/>
    <property type="match status" value="1"/>
</dbReference>
<feature type="domain" description="WAP" evidence="7">
    <location>
        <begin position="17"/>
        <end position="66"/>
    </location>
</feature>
<feature type="domain" description="Antistasin-like" evidence="6">
    <location>
        <begin position="283"/>
        <end position="311"/>
    </location>
</feature>
<dbReference type="Pfam" id="PF02822">
    <property type="entry name" value="Antistasin"/>
    <property type="match status" value="1"/>
</dbReference>
<dbReference type="PROSITE" id="PS51252">
    <property type="entry name" value="ANTISTASIN"/>
    <property type="match status" value="1"/>
</dbReference>
<dbReference type="PANTHER" id="PTHR46751:SF1">
    <property type="entry name" value="WAP FOUR-DISULFIDE CORE DOMAIN PROTEIN 6A"/>
    <property type="match status" value="1"/>
</dbReference>
<name>A0A6J8CRM1_MYTCO</name>
<dbReference type="PANTHER" id="PTHR46751">
    <property type="entry name" value="EPPIN"/>
    <property type="match status" value="1"/>
</dbReference>
<dbReference type="InterPro" id="IPR036645">
    <property type="entry name" value="Elafin-like_sf"/>
</dbReference>
<dbReference type="GO" id="GO:0005576">
    <property type="term" value="C:extracellular region"/>
    <property type="evidence" value="ECO:0007669"/>
    <property type="project" value="InterPro"/>
</dbReference>
<dbReference type="PRINTS" id="PR00003">
    <property type="entry name" value="4DISULPHCORE"/>
</dbReference>
<evidence type="ECO:0000256" key="1">
    <source>
        <dbReference type="ARBA" id="ARBA00022690"/>
    </source>
</evidence>
<dbReference type="Pfam" id="PF00014">
    <property type="entry name" value="Kunitz_BPTI"/>
    <property type="match status" value="1"/>
</dbReference>
<keyword evidence="1" id="KW-0646">Protease inhibitor</keyword>
<feature type="domain" description="BPTI/Kunitz inhibitor" evidence="5">
    <location>
        <begin position="178"/>
        <end position="228"/>
    </location>
</feature>
<accession>A0A6J8CRM1</accession>
<keyword evidence="9" id="KW-1185">Reference proteome</keyword>
<dbReference type="Proteomes" id="UP000507470">
    <property type="component" value="Unassembled WGS sequence"/>
</dbReference>
<feature type="domain" description="WAP" evidence="7">
    <location>
        <begin position="68"/>
        <end position="122"/>
    </location>
</feature>
<gene>
    <name evidence="8" type="ORF">MCOR_31949</name>
</gene>
<dbReference type="OrthoDB" id="10021323at2759"/>
<dbReference type="InterPro" id="IPR020901">
    <property type="entry name" value="Prtase_inh_Kunz-CS"/>
</dbReference>
<evidence type="ECO:0000256" key="2">
    <source>
        <dbReference type="ARBA" id="ARBA00022900"/>
    </source>
</evidence>
<evidence type="ECO:0000256" key="3">
    <source>
        <dbReference type="ARBA" id="ARBA00023157"/>
    </source>
</evidence>
<keyword evidence="4" id="KW-0732">Signal</keyword>
<dbReference type="CDD" id="cd00109">
    <property type="entry name" value="Kunitz-type"/>
    <property type="match status" value="1"/>
</dbReference>